<name>A0ABW3LIX4_9BACI</name>
<reference evidence="2" key="1">
    <citation type="journal article" date="2019" name="Int. J. Syst. Evol. Microbiol.">
        <title>The Global Catalogue of Microorganisms (GCM) 10K type strain sequencing project: providing services to taxonomists for standard genome sequencing and annotation.</title>
        <authorList>
            <consortium name="The Broad Institute Genomics Platform"/>
            <consortium name="The Broad Institute Genome Sequencing Center for Infectious Disease"/>
            <person name="Wu L."/>
            <person name="Ma J."/>
        </authorList>
    </citation>
    <scope>NUCLEOTIDE SEQUENCE [LARGE SCALE GENOMIC DNA]</scope>
    <source>
        <strain evidence="2">CCUG 56754</strain>
    </source>
</reference>
<keyword evidence="2" id="KW-1185">Reference proteome</keyword>
<dbReference type="RefSeq" id="WP_390361082.1">
    <property type="nucleotide sequence ID" value="NZ_JBHTKJ010000016.1"/>
</dbReference>
<accession>A0ABW3LIX4</accession>
<gene>
    <name evidence="1" type="ORF">ACFQ3N_07565</name>
</gene>
<comment type="caution">
    <text evidence="1">The sequence shown here is derived from an EMBL/GenBank/DDBJ whole genome shotgun (WGS) entry which is preliminary data.</text>
</comment>
<sequence length="48" mass="5305">MTNIHTKLKQAIDATALSADFSGVVYVDENEEVVHKSSHGYINDQTNL</sequence>
<evidence type="ECO:0000313" key="1">
    <source>
        <dbReference type="EMBL" id="MFD1038267.1"/>
    </source>
</evidence>
<dbReference type="Proteomes" id="UP001597040">
    <property type="component" value="Unassembled WGS sequence"/>
</dbReference>
<protein>
    <submittedName>
        <fullName evidence="1">Uncharacterized protein</fullName>
    </submittedName>
</protein>
<organism evidence="1 2">
    <name type="scientific">Virgibacillus byunsanensis</name>
    <dbReference type="NCBI Taxonomy" id="570945"/>
    <lineage>
        <taxon>Bacteria</taxon>
        <taxon>Bacillati</taxon>
        <taxon>Bacillota</taxon>
        <taxon>Bacilli</taxon>
        <taxon>Bacillales</taxon>
        <taxon>Bacillaceae</taxon>
        <taxon>Virgibacillus</taxon>
    </lineage>
</organism>
<evidence type="ECO:0000313" key="2">
    <source>
        <dbReference type="Proteomes" id="UP001597040"/>
    </source>
</evidence>
<dbReference type="EMBL" id="JBHTKJ010000016">
    <property type="protein sequence ID" value="MFD1038267.1"/>
    <property type="molecule type" value="Genomic_DNA"/>
</dbReference>
<proteinExistence type="predicted"/>